<dbReference type="AlphaFoldDB" id="A0A1S6IVJ3"/>
<reference evidence="1 2" key="1">
    <citation type="journal article" date="2016" name="Int. J. Syst. Evol. Microbiol.">
        <title>Desulfotomaculum ferrireducens sp. nov., a moderately thermophilic sulfate-reducing and dissimilatory Fe(III)-reducing bacterium isolated from compost.</title>
        <authorList>
            <person name="Yang G."/>
            <person name="Guo J."/>
            <person name="Zhuang L."/>
            <person name="Yuan Y."/>
            <person name="Zhou S."/>
        </authorList>
    </citation>
    <scope>NUCLEOTIDE SEQUENCE [LARGE SCALE GENOMIC DNA]</scope>
    <source>
        <strain evidence="1 2">GSS09</strain>
    </source>
</reference>
<sequence>MNIVDMNKVILYQDNLRLVLGKGVFGLKILIGSPVRQKPLILKEFLLSLEELDKGNLHVDYFFIDDNVIEESSELLNSFARENSKSLVTIIQDLKTNDEYLCNEETHHWNEKLVWKVADFKNIIIEHALKNNYDYLFLIDSDIVLHPKTLQKLLEAQKDIISNIFWTRFDGNLQLELPQVWLRDAFDQIPRERGEELTEEEKSLRWGQFLQQLRQPGIYEVGGLGACTLISHRALAKGVNFSPISNISFWGEDRHFCIRAAVLGLSLYVDTHYPAYHIYRESDLAGLADYKNKNKEPANLVQLVKKAVEELGSFHYQQPQSANWQSFCTARLQGQLLAIVKRKQQKLAEQKQIIKVTVTDCVEEEDNNQKRVSFTMIKNSLRDGLRTFEQLESFVIVLPDEKNNWLIDQLVVEDILE</sequence>
<name>A0A1S6IVJ3_9FIRM</name>
<dbReference type="STRING" id="1833852.B0537_06745"/>
<dbReference type="InterPro" id="IPR029044">
    <property type="entry name" value="Nucleotide-diphossugar_trans"/>
</dbReference>
<dbReference type="SUPFAM" id="SSF53448">
    <property type="entry name" value="Nucleotide-diphospho-sugar transferases"/>
    <property type="match status" value="1"/>
</dbReference>
<keyword evidence="2" id="KW-1185">Reference proteome</keyword>
<evidence type="ECO:0000313" key="2">
    <source>
        <dbReference type="Proteomes" id="UP000189464"/>
    </source>
</evidence>
<evidence type="ECO:0000313" key="1">
    <source>
        <dbReference type="EMBL" id="AQS58805.1"/>
    </source>
</evidence>
<organism evidence="1 2">
    <name type="scientific">Desulforamulus ferrireducens</name>
    <dbReference type="NCBI Taxonomy" id="1833852"/>
    <lineage>
        <taxon>Bacteria</taxon>
        <taxon>Bacillati</taxon>
        <taxon>Bacillota</taxon>
        <taxon>Clostridia</taxon>
        <taxon>Eubacteriales</taxon>
        <taxon>Peptococcaceae</taxon>
        <taxon>Desulforamulus</taxon>
    </lineage>
</organism>
<protein>
    <submittedName>
        <fullName evidence="1">Uncharacterized protein</fullName>
    </submittedName>
</protein>
<gene>
    <name evidence="1" type="ORF">B0537_06745</name>
</gene>
<dbReference type="KEGG" id="dfg:B0537_06745"/>
<dbReference type="EMBL" id="CP019698">
    <property type="protein sequence ID" value="AQS58805.1"/>
    <property type="molecule type" value="Genomic_DNA"/>
</dbReference>
<dbReference type="Gene3D" id="3.90.550.10">
    <property type="entry name" value="Spore Coat Polysaccharide Biosynthesis Protein SpsA, Chain A"/>
    <property type="match status" value="1"/>
</dbReference>
<accession>A0A1S6IVJ3</accession>
<dbReference type="Proteomes" id="UP000189464">
    <property type="component" value="Chromosome"/>
</dbReference>
<proteinExistence type="predicted"/>